<feature type="region of interest" description="Disordered" evidence="1">
    <location>
        <begin position="173"/>
        <end position="203"/>
    </location>
</feature>
<protein>
    <submittedName>
        <fullName evidence="2">Uncharacterized protein</fullName>
    </submittedName>
</protein>
<dbReference type="OrthoDB" id="5495017at2759"/>
<reference evidence="2" key="1">
    <citation type="submission" date="2021-03" db="EMBL/GenBank/DDBJ databases">
        <authorList>
            <person name="Tagirdzhanova G."/>
        </authorList>
    </citation>
    <scope>NUCLEOTIDE SEQUENCE</scope>
</reference>
<comment type="caution">
    <text evidence="2">The sequence shown here is derived from an EMBL/GenBank/DDBJ whole genome shotgun (WGS) entry which is preliminary data.</text>
</comment>
<name>A0A8H3J5M8_9LECA</name>
<organism evidence="2 3">
    <name type="scientific">Heterodermia speciosa</name>
    <dbReference type="NCBI Taxonomy" id="116794"/>
    <lineage>
        <taxon>Eukaryota</taxon>
        <taxon>Fungi</taxon>
        <taxon>Dikarya</taxon>
        <taxon>Ascomycota</taxon>
        <taxon>Pezizomycotina</taxon>
        <taxon>Lecanoromycetes</taxon>
        <taxon>OSLEUM clade</taxon>
        <taxon>Lecanoromycetidae</taxon>
        <taxon>Caliciales</taxon>
        <taxon>Physciaceae</taxon>
        <taxon>Heterodermia</taxon>
    </lineage>
</organism>
<proteinExistence type="predicted"/>
<evidence type="ECO:0000313" key="3">
    <source>
        <dbReference type="Proteomes" id="UP000664521"/>
    </source>
</evidence>
<feature type="region of interest" description="Disordered" evidence="1">
    <location>
        <begin position="1"/>
        <end position="44"/>
    </location>
</feature>
<sequence length="203" mass="21760">MQAAADISRRLTTSKHSDDLMASNSTDMPSEINSTTLDDLPIPQGTSNSSAVLSALPNPFNVPDTDVTLLFGRPSTNPPTKQRILLLLVNLFQLLYENIVIHGVDVPFSGCRFDSPESSLELESRMQGGTPLLSVRTAADAITGIVFYMLKEGFVATDITIIKPNESGRRSAVGTLSIGRNREPAPSETIEAGPRSDVNVSSS</sequence>
<evidence type="ECO:0000256" key="1">
    <source>
        <dbReference type="SAM" id="MobiDB-lite"/>
    </source>
</evidence>
<feature type="compositionally biased region" description="Polar residues" evidence="1">
    <location>
        <begin position="22"/>
        <end position="37"/>
    </location>
</feature>
<accession>A0A8H3J5M8</accession>
<dbReference type="Proteomes" id="UP000664521">
    <property type="component" value="Unassembled WGS sequence"/>
</dbReference>
<keyword evidence="3" id="KW-1185">Reference proteome</keyword>
<dbReference type="EMBL" id="CAJPDS010000169">
    <property type="protein sequence ID" value="CAF9940958.1"/>
    <property type="molecule type" value="Genomic_DNA"/>
</dbReference>
<evidence type="ECO:0000313" key="2">
    <source>
        <dbReference type="EMBL" id="CAF9940958.1"/>
    </source>
</evidence>
<gene>
    <name evidence="2" type="ORF">HETSPECPRED_002696</name>
</gene>
<dbReference type="AlphaFoldDB" id="A0A8H3J5M8"/>